<sequence>MLSFWVKRIVILLISTVTCGSVYSADDIFSKDKSLLILNSEEPHKEIKSSEQFDFFESMKQQEQDRVNQRNYELEQAHVAQQHTSNMSPHDRSQYYLEHRHFDALNAQGHEQQFNSILKAKNRGLISEKDYQQRIAKHNPVPLDQRNNQLKFSIPIGE</sequence>
<gene>
    <name evidence="2" type="ORF">F896_02188</name>
</gene>
<dbReference type="Proteomes" id="UP000016203">
    <property type="component" value="Unassembled WGS sequence"/>
</dbReference>
<feature type="signal peptide" evidence="1">
    <location>
        <begin position="1"/>
        <end position="24"/>
    </location>
</feature>
<proteinExistence type="predicted"/>
<evidence type="ECO:0000256" key="1">
    <source>
        <dbReference type="SAM" id="SignalP"/>
    </source>
</evidence>
<dbReference type="PATRIC" id="fig|1217699.3.peg.2128"/>
<name>R9B0N1_9GAMM</name>
<evidence type="ECO:0000313" key="3">
    <source>
        <dbReference type="Proteomes" id="UP000016203"/>
    </source>
</evidence>
<keyword evidence="1" id="KW-0732">Signal</keyword>
<evidence type="ECO:0000313" key="2">
    <source>
        <dbReference type="EMBL" id="EOR07815.1"/>
    </source>
</evidence>
<feature type="chain" id="PRO_5004480664" evidence="1">
    <location>
        <begin position="25"/>
        <end position="158"/>
    </location>
</feature>
<reference evidence="2 3" key="1">
    <citation type="submission" date="2013-03" db="EMBL/GenBank/DDBJ databases">
        <title>The Genome Sequence of Acinetobacter sp. CIP 110321.</title>
        <authorList>
            <consortium name="The Broad Institute Genome Sequencing Platform"/>
            <consortium name="The Broad Institute Genome Sequencing Center for Infectious Disease"/>
            <person name="Cerqueira G."/>
            <person name="Feldgarden M."/>
            <person name="Courvalin P."/>
            <person name="Perichon B."/>
            <person name="Grillot-Courvalin C."/>
            <person name="Clermont D."/>
            <person name="Rocha E."/>
            <person name="Yoon E.-J."/>
            <person name="Nemec A."/>
            <person name="Walker B."/>
            <person name="Young S.K."/>
            <person name="Zeng Q."/>
            <person name="Gargeya S."/>
            <person name="Fitzgerald M."/>
            <person name="Haas B."/>
            <person name="Abouelleil A."/>
            <person name="Alvarado L."/>
            <person name="Arachchi H.M."/>
            <person name="Berlin A.M."/>
            <person name="Chapman S.B."/>
            <person name="Dewar J."/>
            <person name="Goldberg J."/>
            <person name="Griggs A."/>
            <person name="Gujja S."/>
            <person name="Hansen M."/>
            <person name="Howarth C."/>
            <person name="Imamovic A."/>
            <person name="Larimer J."/>
            <person name="McCowan C."/>
            <person name="Murphy C."/>
            <person name="Neiman D."/>
            <person name="Pearson M."/>
            <person name="Priest M."/>
            <person name="Roberts A."/>
            <person name="Saif S."/>
            <person name="Shea T."/>
            <person name="Sisk P."/>
            <person name="Sykes S."/>
            <person name="Wortman J."/>
            <person name="Nusbaum C."/>
            <person name="Birren B."/>
        </authorList>
    </citation>
    <scope>NUCLEOTIDE SEQUENCE [LARGE SCALE GENOMIC DNA]</scope>
    <source>
        <strain evidence="2 3">CIP 110321</strain>
    </source>
</reference>
<accession>R9B0N1</accession>
<protein>
    <submittedName>
        <fullName evidence="2">Uncharacterized protein</fullName>
    </submittedName>
</protein>
<organism evidence="2 3">
    <name type="scientific">Acinetobacter genomosp. 15BJ</name>
    <dbReference type="NCBI Taxonomy" id="106651"/>
    <lineage>
        <taxon>Bacteria</taxon>
        <taxon>Pseudomonadati</taxon>
        <taxon>Pseudomonadota</taxon>
        <taxon>Gammaproteobacteria</taxon>
        <taxon>Moraxellales</taxon>
        <taxon>Moraxellaceae</taxon>
        <taxon>Acinetobacter</taxon>
    </lineage>
</organism>
<dbReference type="HOGENOM" id="CLU_143961_0_0_6"/>
<dbReference type="AlphaFoldDB" id="R9B0N1"/>
<comment type="caution">
    <text evidence="2">The sequence shown here is derived from an EMBL/GenBank/DDBJ whole genome shotgun (WGS) entry which is preliminary data.</text>
</comment>
<dbReference type="EMBL" id="AQFL01000012">
    <property type="protein sequence ID" value="EOR07815.1"/>
    <property type="molecule type" value="Genomic_DNA"/>
</dbReference>